<keyword evidence="1" id="KW-0472">Membrane</keyword>
<dbReference type="EMBL" id="JBHSXN010000005">
    <property type="protein sequence ID" value="MFC6955271.1"/>
    <property type="molecule type" value="Genomic_DNA"/>
</dbReference>
<keyword evidence="1" id="KW-1133">Transmembrane helix</keyword>
<feature type="transmembrane region" description="Helical" evidence="1">
    <location>
        <begin position="6"/>
        <end position="26"/>
    </location>
</feature>
<accession>A0ABD5VML3</accession>
<dbReference type="RefSeq" id="WP_336352200.1">
    <property type="nucleotide sequence ID" value="NZ_JAZAQL010000005.1"/>
</dbReference>
<keyword evidence="3" id="KW-1185">Reference proteome</keyword>
<feature type="transmembrane region" description="Helical" evidence="1">
    <location>
        <begin position="33"/>
        <end position="53"/>
    </location>
</feature>
<dbReference type="Proteomes" id="UP001596395">
    <property type="component" value="Unassembled WGS sequence"/>
</dbReference>
<evidence type="ECO:0000313" key="2">
    <source>
        <dbReference type="EMBL" id="MFC6955271.1"/>
    </source>
</evidence>
<organism evidence="2 3">
    <name type="scientific">Halorubellus litoreus</name>
    <dbReference type="NCBI Taxonomy" id="755308"/>
    <lineage>
        <taxon>Archaea</taxon>
        <taxon>Methanobacteriati</taxon>
        <taxon>Methanobacteriota</taxon>
        <taxon>Stenosarchaea group</taxon>
        <taxon>Halobacteria</taxon>
        <taxon>Halobacteriales</taxon>
        <taxon>Halorubellaceae</taxon>
        <taxon>Halorubellus</taxon>
    </lineage>
</organism>
<keyword evidence="1" id="KW-0812">Transmembrane</keyword>
<protein>
    <submittedName>
        <fullName evidence="2">Uncharacterized protein</fullName>
    </submittedName>
</protein>
<name>A0ABD5VML3_9EURY</name>
<sequence>MGFEGFAYLGAVVGVALGMVALLAAEYFNGVDVLLPVGGGLALVSVGAITFLISQNDPPAHEH</sequence>
<comment type="caution">
    <text evidence="2">The sequence shown here is derived from an EMBL/GenBank/DDBJ whole genome shotgun (WGS) entry which is preliminary data.</text>
</comment>
<gene>
    <name evidence="2" type="ORF">ACFQGB_20605</name>
</gene>
<proteinExistence type="predicted"/>
<evidence type="ECO:0000256" key="1">
    <source>
        <dbReference type="SAM" id="Phobius"/>
    </source>
</evidence>
<dbReference type="AlphaFoldDB" id="A0ABD5VML3"/>
<evidence type="ECO:0000313" key="3">
    <source>
        <dbReference type="Proteomes" id="UP001596395"/>
    </source>
</evidence>
<reference evidence="2 3" key="1">
    <citation type="journal article" date="2019" name="Int. J. Syst. Evol. Microbiol.">
        <title>The Global Catalogue of Microorganisms (GCM) 10K type strain sequencing project: providing services to taxonomists for standard genome sequencing and annotation.</title>
        <authorList>
            <consortium name="The Broad Institute Genomics Platform"/>
            <consortium name="The Broad Institute Genome Sequencing Center for Infectious Disease"/>
            <person name="Wu L."/>
            <person name="Ma J."/>
        </authorList>
    </citation>
    <scope>NUCLEOTIDE SEQUENCE [LARGE SCALE GENOMIC DNA]</scope>
    <source>
        <strain evidence="2 3">GX26</strain>
    </source>
</reference>